<feature type="compositionally biased region" description="Basic residues" evidence="1">
    <location>
        <begin position="1411"/>
        <end position="1420"/>
    </location>
</feature>
<feature type="region of interest" description="Disordered" evidence="1">
    <location>
        <begin position="314"/>
        <end position="349"/>
    </location>
</feature>
<feature type="compositionally biased region" description="Polar residues" evidence="1">
    <location>
        <begin position="853"/>
        <end position="883"/>
    </location>
</feature>
<feature type="region of interest" description="Disordered" evidence="1">
    <location>
        <begin position="1455"/>
        <end position="1474"/>
    </location>
</feature>
<feature type="region of interest" description="Disordered" evidence="1">
    <location>
        <begin position="698"/>
        <end position="752"/>
    </location>
</feature>
<dbReference type="SMART" id="SM00209">
    <property type="entry name" value="TSP1"/>
    <property type="match status" value="1"/>
</dbReference>
<accession>A0AAE1AR00</accession>
<feature type="region of interest" description="Disordered" evidence="1">
    <location>
        <begin position="220"/>
        <end position="246"/>
    </location>
</feature>
<evidence type="ECO:0000256" key="2">
    <source>
        <dbReference type="SAM" id="SignalP"/>
    </source>
</evidence>
<proteinExistence type="predicted"/>
<feature type="compositionally biased region" description="Basic and acidic residues" evidence="1">
    <location>
        <begin position="1537"/>
        <end position="1549"/>
    </location>
</feature>
<dbReference type="PROSITE" id="PS50092">
    <property type="entry name" value="TSP1"/>
    <property type="match status" value="1"/>
</dbReference>
<dbReference type="Proteomes" id="UP001283361">
    <property type="component" value="Unassembled WGS sequence"/>
</dbReference>
<feature type="region of interest" description="Disordered" evidence="1">
    <location>
        <begin position="1410"/>
        <end position="1436"/>
    </location>
</feature>
<dbReference type="Gene3D" id="2.20.100.10">
    <property type="entry name" value="Thrombospondin type-1 (TSP1) repeat"/>
    <property type="match status" value="1"/>
</dbReference>
<feature type="compositionally biased region" description="Polar residues" evidence="1">
    <location>
        <begin position="193"/>
        <end position="203"/>
    </location>
</feature>
<protein>
    <submittedName>
        <fullName evidence="3">Uncharacterized protein</fullName>
    </submittedName>
</protein>
<feature type="compositionally biased region" description="Acidic residues" evidence="1">
    <location>
        <begin position="1647"/>
        <end position="1686"/>
    </location>
</feature>
<evidence type="ECO:0000256" key="1">
    <source>
        <dbReference type="SAM" id="MobiDB-lite"/>
    </source>
</evidence>
<evidence type="ECO:0000313" key="4">
    <source>
        <dbReference type="Proteomes" id="UP001283361"/>
    </source>
</evidence>
<feature type="compositionally biased region" description="Basic residues" evidence="1">
    <location>
        <begin position="1462"/>
        <end position="1471"/>
    </location>
</feature>
<feature type="compositionally biased region" description="Basic residues" evidence="1">
    <location>
        <begin position="220"/>
        <end position="234"/>
    </location>
</feature>
<feature type="region of interest" description="Disordered" evidence="1">
    <location>
        <begin position="43"/>
        <end position="203"/>
    </location>
</feature>
<feature type="region of interest" description="Disordered" evidence="1">
    <location>
        <begin position="853"/>
        <end position="900"/>
    </location>
</feature>
<feature type="region of interest" description="Disordered" evidence="1">
    <location>
        <begin position="1630"/>
        <end position="1706"/>
    </location>
</feature>
<sequence>MDVPLMFRILASCFLFGIVFSKEFPPQSDSLPTKVVVVEVPPVDAPPEKKAGTTTPKPSESGPGLEKDTDDPQGIVHTRELLKNMQPGPGVQWRLTMPVPLEETQPDLRRRRSPHEKDIRWATTGGRSSRDIGGLSQSKVKRDADSDWQQLGGDGSVDEESDMDRVKRQTRKSRKQNRRGKRDAFVDEGGNSGNENRTLSHQNNGIVEMGDETGETVKRFRRRSRRRRPHHRLGKRDAPSVSFSMSDTNNTYKVHVDGLKDNTVQRSGKVLAGEKITGESNNGDEDFSITASDRWEMSSPPLGLEKANSTRIGGHIRKHSGGVDQRQWDREMSPGRDKTETKVENDKENIGGSSKEFLFGAEDVANLNGGLGKGVYIDTIQSVGNKDARDEALSRVTRESLETESDGADTPVEDLAVNEDVDGAMEDIESDVPSDDVDVAVVDQDDVANDVGVDVNGVVENEIGDSEEVNVDYVESGAAPYETGEVVQDEIGDDVEGKEDVDFVPMEEDVGFTDMSPEVGSFEEQSVYPPVEASEPAVVPKLPVLEKQAVKAMPGRREKGKYAVTHGKPSKRPHKGATETSNLERVKKKKDEWYKEQARKIRKEKQVLEGHAAEIRRRIEGSTDEVPHPRKLSKVLKDQEAKAAIKRVMDENSRRNDAVVVKTPKKMVPKNGREELVKTMTRLEHKVDNMKSLIESRLRQRHHQSRGSEAKRLRRHKRSFQPSIGLEQNPSQEHSAITGSKINMNNTSPDSEDELVEIKPMLFSKKTILPESSHTIFSDRQATVVNSTDGGEYTSESDDGQRSGCKHCTQNKLTRERDENSSKTLLPSFFQSIPWFRRQTVYRGQSVEFTSPAQNVKNNSTPVHENSSFGGISKLNPNINGFNSDKPYDRNDSNGTTRNSTEGRVFKKVSNTSPADIAQPQKETLLEFILSRIPEERVIGIYPSNRKTGDFRNGFLRSSRFSLKPLKREWQDGRKTDFLIGPSGLDPATRAKNLALDHFDVMDFLHRLKKENLFRNIDIHKKVDAITARTIDRLKGILRKLRKGVNREYNPLNLRGVFLNRNPSNRKVLSSGDFHFPDIHDAESRNSEAVGRFHPRKMKYLLSKLMQADKIRPRKFFGHVPRVPLTYKILNPHFLMSKDVLFGTSPQLFQRDLESRNKNRFPDSSLIHEIGVGENENNMHGLERSPQISLSEITEALAQLTKKADIIERKLGLFEGTDRENDDFGIDRHFINTNPFSEMSEQDLMHYFMSLKPLINSSDDSLATDPSRLFHLDSRPRSQDSRLASFEMLIKSLFHALYKQGNLRTRRLRDLSWSNWLDEKEKEKHKKKLGIKPEKDPMTDEEYDLERQLKELLASFPMSQAEYALNSNLKREDSRIAAASDVLKKVIERTEDGPDDRPLVYTSAAVERLSHGARKRRHAGKKTDMVQRGQLPTRPNYSKKKRIHRTFPLKKHLRLSPGQKKAISKFQKKSKPALDKNRHTKYKVKALKKAVSKKELEKIFGPDPSVEPTVIAEISKPAKSRRVKEAKPDASPTLAKQTEREGKKEHLKKRELPYGAGMLLGADPDYFDADFNEINEYDLYEGEENLLRRRLIQTPPYVSGFYEPVEEVPGLYKYHPPPPWAHRSPRIFKRSLRQQQQQKQKQRYDDLELDDSFVNEDDYDDGENLEDYEMEEPQPDLDDDEEDDKNESDSGTEIARGIQVEDNGENVEPVEEMAYVAEKKKTHEEVGEPLSWGAWSVCSVTCGLGQRYRVSICREDGEPCHGRRASEEMEVCEVPNSC</sequence>
<dbReference type="InterPro" id="IPR036383">
    <property type="entry name" value="TSP1_rpt_sf"/>
</dbReference>
<feature type="compositionally biased region" description="Basic and acidic residues" evidence="1">
    <location>
        <begin position="386"/>
        <end position="401"/>
    </location>
</feature>
<dbReference type="Pfam" id="PF00090">
    <property type="entry name" value="TSP_1"/>
    <property type="match status" value="1"/>
</dbReference>
<organism evidence="3 4">
    <name type="scientific">Elysia crispata</name>
    <name type="common">lettuce slug</name>
    <dbReference type="NCBI Taxonomy" id="231223"/>
    <lineage>
        <taxon>Eukaryota</taxon>
        <taxon>Metazoa</taxon>
        <taxon>Spiralia</taxon>
        <taxon>Lophotrochozoa</taxon>
        <taxon>Mollusca</taxon>
        <taxon>Gastropoda</taxon>
        <taxon>Heterobranchia</taxon>
        <taxon>Euthyneura</taxon>
        <taxon>Panpulmonata</taxon>
        <taxon>Sacoglossa</taxon>
        <taxon>Placobranchoidea</taxon>
        <taxon>Plakobranchidae</taxon>
        <taxon>Elysia</taxon>
    </lineage>
</organism>
<feature type="signal peptide" evidence="2">
    <location>
        <begin position="1"/>
        <end position="21"/>
    </location>
</feature>
<name>A0AAE1AR00_9GAST</name>
<dbReference type="InterPro" id="IPR000884">
    <property type="entry name" value="TSP1_rpt"/>
</dbReference>
<keyword evidence="4" id="KW-1185">Reference proteome</keyword>
<dbReference type="EMBL" id="JAWDGP010001377">
    <property type="protein sequence ID" value="KAK3792369.1"/>
    <property type="molecule type" value="Genomic_DNA"/>
</dbReference>
<feature type="compositionally biased region" description="Basic and acidic residues" evidence="1">
    <location>
        <begin position="326"/>
        <end position="349"/>
    </location>
</feature>
<comment type="caution">
    <text evidence="3">The sequence shown here is derived from an EMBL/GenBank/DDBJ whole genome shotgun (WGS) entry which is preliminary data.</text>
</comment>
<keyword evidence="2" id="KW-0732">Signal</keyword>
<feature type="region of interest" description="Disordered" evidence="1">
    <location>
        <begin position="386"/>
        <end position="409"/>
    </location>
</feature>
<feature type="region of interest" description="Disordered" evidence="1">
    <location>
        <begin position="552"/>
        <end position="584"/>
    </location>
</feature>
<evidence type="ECO:0000313" key="3">
    <source>
        <dbReference type="EMBL" id="KAK3792369.1"/>
    </source>
</evidence>
<feature type="compositionally biased region" description="Basic residues" evidence="1">
    <location>
        <begin position="168"/>
        <end position="181"/>
    </location>
</feature>
<reference evidence="3" key="1">
    <citation type="journal article" date="2023" name="G3 (Bethesda)">
        <title>A reference genome for the long-term kleptoplast-retaining sea slug Elysia crispata morphotype clarki.</title>
        <authorList>
            <person name="Eastman K.E."/>
            <person name="Pendleton A.L."/>
            <person name="Shaikh M.A."/>
            <person name="Suttiyut T."/>
            <person name="Ogas R."/>
            <person name="Tomko P."/>
            <person name="Gavelis G."/>
            <person name="Widhalm J.R."/>
            <person name="Wisecaver J.H."/>
        </authorList>
    </citation>
    <scope>NUCLEOTIDE SEQUENCE</scope>
    <source>
        <strain evidence="3">ECLA1</strain>
    </source>
</reference>
<gene>
    <name evidence="3" type="ORF">RRG08_045913</name>
</gene>
<dbReference type="SUPFAM" id="SSF82895">
    <property type="entry name" value="TSP-1 type 1 repeat"/>
    <property type="match status" value="1"/>
</dbReference>
<feature type="chain" id="PRO_5042000148" evidence="2">
    <location>
        <begin position="22"/>
        <end position="1778"/>
    </location>
</feature>
<feature type="compositionally biased region" description="Polar residues" evidence="1">
    <location>
        <begin position="720"/>
        <end position="749"/>
    </location>
</feature>
<feature type="region of interest" description="Disordered" evidence="1">
    <location>
        <begin position="1517"/>
        <end position="1549"/>
    </location>
</feature>